<protein>
    <submittedName>
        <fullName evidence="1">Uncharacterized protein</fullName>
    </submittedName>
</protein>
<accession>A0A1I6QIE1</accession>
<dbReference type="EMBL" id="FOZS01000001">
    <property type="protein sequence ID" value="SFS52226.1"/>
    <property type="molecule type" value="Genomic_DNA"/>
</dbReference>
<evidence type="ECO:0000313" key="1">
    <source>
        <dbReference type="EMBL" id="SFS52226.1"/>
    </source>
</evidence>
<dbReference type="AlphaFoldDB" id="A0A1I6QIE1"/>
<proteinExistence type="predicted"/>
<gene>
    <name evidence="1" type="ORF">SAMN04488556_1294</name>
</gene>
<organism evidence="1 2">
    <name type="scientific">Halostagnicola kamekurae</name>
    <dbReference type="NCBI Taxonomy" id="619731"/>
    <lineage>
        <taxon>Archaea</taxon>
        <taxon>Methanobacteriati</taxon>
        <taxon>Methanobacteriota</taxon>
        <taxon>Stenosarchaea group</taxon>
        <taxon>Halobacteria</taxon>
        <taxon>Halobacteriales</taxon>
        <taxon>Natrialbaceae</taxon>
        <taxon>Halostagnicola</taxon>
    </lineage>
</organism>
<evidence type="ECO:0000313" key="2">
    <source>
        <dbReference type="Proteomes" id="UP000199199"/>
    </source>
</evidence>
<keyword evidence="2" id="KW-1185">Reference proteome</keyword>
<reference evidence="2" key="1">
    <citation type="submission" date="2016-10" db="EMBL/GenBank/DDBJ databases">
        <authorList>
            <person name="Varghese N."/>
            <person name="Submissions S."/>
        </authorList>
    </citation>
    <scope>NUCLEOTIDE SEQUENCE [LARGE SCALE GENOMIC DNA]</scope>
    <source>
        <strain evidence="2">DSM 22427</strain>
    </source>
</reference>
<dbReference type="Proteomes" id="UP000199199">
    <property type="component" value="Unassembled WGS sequence"/>
</dbReference>
<name>A0A1I6QIE1_9EURY</name>
<sequence>MGLADHVAESSPFQQWLAENGADLEFDDSENPKRMRIDTILSQLKADSFEHVATIAAEPLEKWSKSGNDPTVLRGAQLTWKTPGGGSETGFVGAVADR</sequence>